<feature type="domain" description="Transketolase N-terminal" evidence="4">
    <location>
        <begin position="11"/>
        <end position="262"/>
    </location>
</feature>
<evidence type="ECO:0000256" key="3">
    <source>
        <dbReference type="ARBA" id="ARBA00023052"/>
    </source>
</evidence>
<sequence length="282" mass="30538">MAPQDLRIEAEEARLLILRMLRGGRSGHVGGALSCVDILTTLYFDEMDIDPLEPTRPDRDRFILSAGHKALAQYAVLARRGYFPEPWVDTYSDLGSRLAGHPDMHKLPGVEANTGALGHGLSIACGIALGLRLQERRSRVFVVLGDGELPEGSNWEGAAMAAHHQLGNVVAFVDVNDLQISGRTADVMNMEPIADKFAAFGWKVRTIDGNDVEQIQGVLAEVDRDSSSPTAVVAQTTKAKGVSSLEDTAASHYWKPAAAEMAEAEAEIRARLQQLSLQTVAR</sequence>
<dbReference type="PANTHER" id="PTHR47514">
    <property type="entry name" value="TRANSKETOLASE N-TERMINAL SECTION-RELATED"/>
    <property type="match status" value="1"/>
</dbReference>
<evidence type="ECO:0000259" key="4">
    <source>
        <dbReference type="Pfam" id="PF00456"/>
    </source>
</evidence>
<keyword evidence="6" id="KW-1185">Reference proteome</keyword>
<dbReference type="EMBL" id="SDPP02000005">
    <property type="protein sequence ID" value="KAA1373786.1"/>
    <property type="molecule type" value="Genomic_DNA"/>
</dbReference>
<evidence type="ECO:0000313" key="6">
    <source>
        <dbReference type="Proteomes" id="UP001515100"/>
    </source>
</evidence>
<dbReference type="Pfam" id="PF00456">
    <property type="entry name" value="Transketolase_N"/>
    <property type="match status" value="1"/>
</dbReference>
<evidence type="ECO:0000256" key="1">
    <source>
        <dbReference type="ARBA" id="ARBA00001964"/>
    </source>
</evidence>
<comment type="cofactor">
    <cofactor evidence="1">
        <name>thiamine diphosphate</name>
        <dbReference type="ChEBI" id="CHEBI:58937"/>
    </cofactor>
</comment>
<dbReference type="InterPro" id="IPR029061">
    <property type="entry name" value="THDP-binding"/>
</dbReference>
<accession>A0A641AI48</accession>
<evidence type="ECO:0000313" key="5">
    <source>
        <dbReference type="EMBL" id="KAA1373786.1"/>
    </source>
</evidence>
<evidence type="ECO:0000256" key="2">
    <source>
        <dbReference type="ARBA" id="ARBA00007131"/>
    </source>
</evidence>
<protein>
    <submittedName>
        <fullName evidence="5">Transketolase</fullName>
    </submittedName>
</protein>
<name>A0A641AI48_9ACTN</name>
<dbReference type="Proteomes" id="UP001515100">
    <property type="component" value="Unassembled WGS sequence"/>
</dbReference>
<dbReference type="PANTHER" id="PTHR47514:SF1">
    <property type="entry name" value="TRANSKETOLASE N-TERMINAL SECTION-RELATED"/>
    <property type="match status" value="1"/>
</dbReference>
<dbReference type="AlphaFoldDB" id="A0A641AI48"/>
<keyword evidence="3" id="KW-0786">Thiamine pyrophosphate</keyword>
<dbReference type="CDD" id="cd02012">
    <property type="entry name" value="TPP_TK"/>
    <property type="match status" value="1"/>
</dbReference>
<gene>
    <name evidence="5" type="ORF">ESP62_016445</name>
</gene>
<dbReference type="SUPFAM" id="SSF52518">
    <property type="entry name" value="Thiamin diphosphate-binding fold (THDP-binding)"/>
    <property type="match status" value="1"/>
</dbReference>
<dbReference type="Gene3D" id="3.40.50.970">
    <property type="match status" value="1"/>
</dbReference>
<dbReference type="InterPro" id="IPR005474">
    <property type="entry name" value="Transketolase_N"/>
</dbReference>
<reference evidence="5" key="1">
    <citation type="submission" date="2019-09" db="EMBL/GenBank/DDBJ databases">
        <authorList>
            <person name="Li J."/>
        </authorList>
    </citation>
    <scope>NUCLEOTIDE SEQUENCE [LARGE SCALE GENOMIC DNA]</scope>
    <source>
        <strain evidence="5">NRBC 14897</strain>
    </source>
</reference>
<comment type="similarity">
    <text evidence="2">Belongs to the transketolase family.</text>
</comment>
<proteinExistence type="inferred from homology"/>
<organism evidence="5 6">
    <name type="scientific">Aeromicrobium fastidiosum</name>
    <dbReference type="NCBI Taxonomy" id="52699"/>
    <lineage>
        <taxon>Bacteria</taxon>
        <taxon>Bacillati</taxon>
        <taxon>Actinomycetota</taxon>
        <taxon>Actinomycetes</taxon>
        <taxon>Propionibacteriales</taxon>
        <taxon>Nocardioidaceae</taxon>
        <taxon>Aeromicrobium</taxon>
    </lineage>
</organism>
<dbReference type="OrthoDB" id="8732661at2"/>
<dbReference type="GO" id="GO:0000287">
    <property type="term" value="F:magnesium ion binding"/>
    <property type="evidence" value="ECO:0007669"/>
    <property type="project" value="UniProtKB-ARBA"/>
</dbReference>
<comment type="caution">
    <text evidence="5">The sequence shown here is derived from an EMBL/GenBank/DDBJ whole genome shotgun (WGS) entry which is preliminary data.</text>
</comment>